<organism evidence="7 8">
    <name type="scientific">Lyophyllum shimeji</name>
    <name type="common">Hon-shimeji</name>
    <name type="synonym">Tricholoma shimeji</name>
    <dbReference type="NCBI Taxonomy" id="47721"/>
    <lineage>
        <taxon>Eukaryota</taxon>
        <taxon>Fungi</taxon>
        <taxon>Dikarya</taxon>
        <taxon>Basidiomycota</taxon>
        <taxon>Agaricomycotina</taxon>
        <taxon>Agaricomycetes</taxon>
        <taxon>Agaricomycetidae</taxon>
        <taxon>Agaricales</taxon>
        <taxon>Tricholomatineae</taxon>
        <taxon>Lyophyllaceae</taxon>
        <taxon>Lyophyllum</taxon>
    </lineage>
</organism>
<feature type="compositionally biased region" description="Basic and acidic residues" evidence="5">
    <location>
        <begin position="88"/>
        <end position="97"/>
    </location>
</feature>
<feature type="compositionally biased region" description="Basic and acidic residues" evidence="5">
    <location>
        <begin position="200"/>
        <end position="215"/>
    </location>
</feature>
<feature type="coiled-coil region" evidence="4">
    <location>
        <begin position="547"/>
        <end position="591"/>
    </location>
</feature>
<keyword evidence="6" id="KW-1133">Transmembrane helix</keyword>
<dbReference type="PANTHER" id="PTHR15157:SF5">
    <property type="entry name" value="UV RADIATION RESISTANCE-ASSOCIATED GENE PROTEIN"/>
    <property type="match status" value="1"/>
</dbReference>
<evidence type="ECO:0000313" key="8">
    <source>
        <dbReference type="Proteomes" id="UP001063166"/>
    </source>
</evidence>
<dbReference type="PANTHER" id="PTHR15157">
    <property type="entry name" value="UV RADIATION RESISTANCE-ASSOCIATED GENE PROTEIN"/>
    <property type="match status" value="1"/>
</dbReference>
<dbReference type="AlphaFoldDB" id="A0A9P3UKD7"/>
<feature type="region of interest" description="Disordered" evidence="5">
    <location>
        <begin position="410"/>
        <end position="435"/>
    </location>
</feature>
<keyword evidence="6" id="KW-0472">Membrane</keyword>
<dbReference type="GO" id="GO:0000149">
    <property type="term" value="F:SNARE binding"/>
    <property type="evidence" value="ECO:0007669"/>
    <property type="project" value="TreeGrafter"/>
</dbReference>
<evidence type="ECO:0000256" key="3">
    <source>
        <dbReference type="ARBA" id="ARBA00023054"/>
    </source>
</evidence>
<feature type="region of interest" description="Disordered" evidence="5">
    <location>
        <begin position="71"/>
        <end position="110"/>
    </location>
</feature>
<dbReference type="EMBL" id="BRPK01000003">
    <property type="protein sequence ID" value="GLB36563.1"/>
    <property type="molecule type" value="Genomic_DNA"/>
</dbReference>
<evidence type="ECO:0000256" key="2">
    <source>
        <dbReference type="ARBA" id="ARBA00013807"/>
    </source>
</evidence>
<feature type="compositionally biased region" description="Low complexity" evidence="5">
    <location>
        <begin position="818"/>
        <end position="833"/>
    </location>
</feature>
<comment type="caution">
    <text evidence="7">The sequence shown here is derived from an EMBL/GenBank/DDBJ whole genome shotgun (WGS) entry which is preliminary data.</text>
</comment>
<evidence type="ECO:0000256" key="4">
    <source>
        <dbReference type="SAM" id="Coils"/>
    </source>
</evidence>
<proteinExistence type="inferred from homology"/>
<dbReference type="GO" id="GO:0005768">
    <property type="term" value="C:endosome"/>
    <property type="evidence" value="ECO:0007669"/>
    <property type="project" value="TreeGrafter"/>
</dbReference>
<reference evidence="7" key="1">
    <citation type="submission" date="2022-07" db="EMBL/GenBank/DDBJ databases">
        <title>The genome of Lyophyllum shimeji provides insight into the initial evolution of ectomycorrhizal fungal genome.</title>
        <authorList>
            <person name="Kobayashi Y."/>
            <person name="Shibata T."/>
            <person name="Hirakawa H."/>
            <person name="Shigenobu S."/>
            <person name="Nishiyama T."/>
            <person name="Yamada A."/>
            <person name="Hasebe M."/>
            <person name="Kawaguchi M."/>
        </authorList>
    </citation>
    <scope>NUCLEOTIDE SEQUENCE</scope>
    <source>
        <strain evidence="7">AT787</strain>
    </source>
</reference>
<evidence type="ECO:0000256" key="1">
    <source>
        <dbReference type="ARBA" id="ARBA00009574"/>
    </source>
</evidence>
<keyword evidence="3 4" id="KW-0175">Coiled coil</keyword>
<sequence length="953" mass="104213">MDDNKPAEDVSDEPRLMEKRIRHITAIQIRNLTPFPARDSFASALTQPAEQSQFTSHGRLSDDLDVAMQRKRSRRISTNSVATHRSKRSDDGLRDDGLPTGSIAERGRKTSGPRLHGLFFHFAYFWPAAVSIIVPWGSASGVASSLSMISPDNSQAGLEKVIHSRLVETFLAITIPQSMSQPDTSTHHAPQPTSPLKSSTLREKPSSPKVAESHSARKVVKPPAPSSADKPVTKARRDSASSPRFPPKASPAHTKSASVSVLRPNGEAKRPIPQSASAPAVQIPPPKADPPIPNYFSPIHRPSTHPYFPIDTRSCDGFIEGTDCSGHKLKVEVWGRVASRWKELSISGKGKEKAVVTSEDTGAEWKILEEWDVDLRDLVTMSDTSAPDASQLPYNSLLITLSPPGETFYLPPCPPSPRRPLSPSEGYASDPETEVRRIKQTDIPPPPATAPLASQSDDVVVISRRRHRRGAGMTSRSSLPPAKTAGWQDLFKFVTLQSCIWDTERSLSDVVRAIDKVVSDTTVTMRREVSEREARLEELAASHKKMVEDTERLRSQIQSRRAGLEKRKQLLQSAQEQLQEAVESEFEMEESVTEERTRHSSLRARFGPTRTTLFSILSSIYPIELRSPPDLLYTILDVPLPIPLSSGDPAPPLTLPSHKDVNEDAVATSLGYAAHVVQLLAAYLGKDLVYPVTCIGSRSLIRDNISAMVGPRMFPLYSKGVDTYRFEYGVFLLNKDIELLMADRDLRALDMRHTLPNIKNLLLTLTDGEGARLHRSQPPDSPLSLASDLRSTSRPDSPVDPNSTTPKASDPSGQDGNTTPPASGSTTPTAASTDASKKARPFLGFSPLSGFLRGRYPSASRASVKSCPSTADEGQESEERQETSPTRPSSEQDQQDGDSDEDRRTISNVSPGRSAGAGKEVDPVPPVNAEKEKREESPSTAHTTSPPPFTTVR</sequence>
<dbReference type="GO" id="GO:0035493">
    <property type="term" value="P:SNARE complex assembly"/>
    <property type="evidence" value="ECO:0007669"/>
    <property type="project" value="TreeGrafter"/>
</dbReference>
<feature type="compositionally biased region" description="Pro residues" evidence="5">
    <location>
        <begin position="411"/>
        <end position="420"/>
    </location>
</feature>
<feature type="compositionally biased region" description="Polar residues" evidence="5">
    <location>
        <begin position="860"/>
        <end position="869"/>
    </location>
</feature>
<dbReference type="Proteomes" id="UP001063166">
    <property type="component" value="Unassembled WGS sequence"/>
</dbReference>
<feature type="region of interest" description="Disordered" evidence="5">
    <location>
        <begin position="179"/>
        <end position="286"/>
    </location>
</feature>
<accession>A0A9P3UKD7</accession>
<gene>
    <name evidence="7" type="ORF">LshimejAT787_0308510</name>
</gene>
<dbReference type="OrthoDB" id="72772at2759"/>
<keyword evidence="8" id="KW-1185">Reference proteome</keyword>
<dbReference type="InterPro" id="IPR018791">
    <property type="entry name" value="UV_resistance/autophagy_Atg14"/>
</dbReference>
<name>A0A9P3UKD7_LYOSH</name>
<dbReference type="GO" id="GO:0000323">
    <property type="term" value="C:lytic vacuole"/>
    <property type="evidence" value="ECO:0007669"/>
    <property type="project" value="TreeGrafter"/>
</dbReference>
<dbReference type="Pfam" id="PF10186">
    <property type="entry name" value="ATG14"/>
    <property type="match status" value="1"/>
</dbReference>
<feature type="compositionally biased region" description="Polar residues" evidence="5">
    <location>
        <begin position="789"/>
        <end position="817"/>
    </location>
</feature>
<dbReference type="GO" id="GO:0032991">
    <property type="term" value="C:protein-containing complex"/>
    <property type="evidence" value="ECO:0007669"/>
    <property type="project" value="UniProtKB-ARBA"/>
</dbReference>
<feature type="transmembrane region" description="Helical" evidence="6">
    <location>
        <begin position="118"/>
        <end position="138"/>
    </location>
</feature>
<evidence type="ECO:0000256" key="5">
    <source>
        <dbReference type="SAM" id="MobiDB-lite"/>
    </source>
</evidence>
<comment type="similarity">
    <text evidence="1">Belongs to the ATG14 family.</text>
</comment>
<evidence type="ECO:0000313" key="7">
    <source>
        <dbReference type="EMBL" id="GLB36563.1"/>
    </source>
</evidence>
<feature type="compositionally biased region" description="Polar residues" evidence="5">
    <location>
        <begin position="179"/>
        <end position="188"/>
    </location>
</feature>
<keyword evidence="6" id="KW-0812">Transmembrane</keyword>
<protein>
    <recommendedName>
        <fullName evidence="2">Autophagy-related protein 14</fullName>
    </recommendedName>
</protein>
<feature type="region of interest" description="Disordered" evidence="5">
    <location>
        <begin position="772"/>
        <end position="953"/>
    </location>
</feature>
<evidence type="ECO:0000256" key="6">
    <source>
        <dbReference type="SAM" id="Phobius"/>
    </source>
</evidence>